<reference evidence="3" key="4">
    <citation type="submission" date="2024-02" db="EMBL/GenBank/DDBJ databases">
        <title>Comparative genomics of Cryptococcus and Kwoniella reveals pathogenesis evolution and contrasting modes of karyotype evolution via chromosome fusion or intercentromeric recombination.</title>
        <authorList>
            <person name="Coelho M.A."/>
            <person name="David-Palma M."/>
            <person name="Shea T."/>
            <person name="Bowers K."/>
            <person name="McGinley-Smith S."/>
            <person name="Mohammad A.W."/>
            <person name="Gnirke A."/>
            <person name="Yurkov A.M."/>
            <person name="Nowrousian M."/>
            <person name="Sun S."/>
            <person name="Cuomo C.A."/>
            <person name="Heitman J."/>
        </authorList>
    </citation>
    <scope>NUCLEOTIDE SEQUENCE</scope>
    <source>
        <strain evidence="3">CBS 10737</strain>
    </source>
</reference>
<dbReference type="AlphaFoldDB" id="A0A1B9I5Q0"/>
<reference evidence="2" key="3">
    <citation type="submission" date="2016-07" db="EMBL/GenBank/DDBJ databases">
        <title>Evolution of pathogenesis and genome organization in the Tremellales.</title>
        <authorList>
            <person name="Cuomo C."/>
            <person name="Litvintseva A."/>
            <person name="Heitman J."/>
            <person name="Chen Y."/>
            <person name="Sun S."/>
            <person name="Springer D."/>
            <person name="Dromer F."/>
            <person name="Young S."/>
            <person name="Zeng Q."/>
            <person name="Chapman S."/>
            <person name="Gujja S."/>
            <person name="Saif S."/>
            <person name="Birren B."/>
        </authorList>
    </citation>
    <scope>NUCLEOTIDE SEQUENCE</scope>
    <source>
        <strain evidence="2">CBS 10737</strain>
    </source>
</reference>
<gene>
    <name evidence="2" type="ORF">I206_02899</name>
    <name evidence="3" type="ORF">I206_102548</name>
</gene>
<dbReference type="InterPro" id="IPR029063">
    <property type="entry name" value="SAM-dependent_MTases_sf"/>
</dbReference>
<protein>
    <recommendedName>
        <fullName evidence="1">Methyltransferase domain-containing protein</fullName>
    </recommendedName>
</protein>
<evidence type="ECO:0000313" key="3">
    <source>
        <dbReference type="EMBL" id="WWC68618.1"/>
    </source>
</evidence>
<dbReference type="RefSeq" id="XP_019012061.1">
    <property type="nucleotide sequence ID" value="XM_019154658.1"/>
</dbReference>
<dbReference type="Gene3D" id="3.40.50.150">
    <property type="entry name" value="Vaccinia Virus protein VP39"/>
    <property type="match status" value="1"/>
</dbReference>
<proteinExistence type="predicted"/>
<dbReference type="CDD" id="cd02440">
    <property type="entry name" value="AdoMet_MTases"/>
    <property type="match status" value="1"/>
</dbReference>
<evidence type="ECO:0000313" key="2">
    <source>
        <dbReference type="EMBL" id="OCF50842.1"/>
    </source>
</evidence>
<reference evidence="2" key="1">
    <citation type="submission" date="2013-07" db="EMBL/GenBank/DDBJ databases">
        <title>The Genome Sequence of Cryptococcus pinus CBS10737.</title>
        <authorList>
            <consortium name="The Broad Institute Genome Sequencing Platform"/>
            <person name="Cuomo C."/>
            <person name="Litvintseva A."/>
            <person name="Chen Y."/>
            <person name="Heitman J."/>
            <person name="Sun S."/>
            <person name="Springer D."/>
            <person name="Dromer F."/>
            <person name="Young S.K."/>
            <person name="Zeng Q."/>
            <person name="Gargeya S."/>
            <person name="Fitzgerald M."/>
            <person name="Abouelleil A."/>
            <person name="Alvarado L."/>
            <person name="Berlin A.M."/>
            <person name="Chapman S.B."/>
            <person name="Dewar J."/>
            <person name="Goldberg J."/>
            <person name="Griggs A."/>
            <person name="Gujja S."/>
            <person name="Hansen M."/>
            <person name="Howarth C."/>
            <person name="Imamovic A."/>
            <person name="Larimer J."/>
            <person name="McCowan C."/>
            <person name="Murphy C."/>
            <person name="Pearson M."/>
            <person name="Priest M."/>
            <person name="Roberts A."/>
            <person name="Saif S."/>
            <person name="Shea T."/>
            <person name="Sykes S."/>
            <person name="Wortman J."/>
            <person name="Nusbaum C."/>
            <person name="Birren B."/>
        </authorList>
    </citation>
    <scope>NUCLEOTIDE SEQUENCE [LARGE SCALE GENOMIC DNA]</scope>
    <source>
        <strain evidence="2">CBS 10737</strain>
    </source>
</reference>
<dbReference type="OrthoDB" id="506498at2759"/>
<evidence type="ECO:0000313" key="4">
    <source>
        <dbReference type="Proteomes" id="UP000094020"/>
    </source>
</evidence>
<dbReference type="Pfam" id="PF13649">
    <property type="entry name" value="Methyltransf_25"/>
    <property type="match status" value="1"/>
</dbReference>
<keyword evidence="4" id="KW-1185">Reference proteome</keyword>
<name>A0A1B9I5Q0_9TREE</name>
<dbReference type="GeneID" id="30171268"/>
<dbReference type="STRING" id="1296096.A0A1B9I5Q0"/>
<dbReference type="InterPro" id="IPR041698">
    <property type="entry name" value="Methyltransf_25"/>
</dbReference>
<accession>A0A1B9I5Q0</accession>
<organism evidence="2">
    <name type="scientific">Kwoniella pini CBS 10737</name>
    <dbReference type="NCBI Taxonomy" id="1296096"/>
    <lineage>
        <taxon>Eukaryota</taxon>
        <taxon>Fungi</taxon>
        <taxon>Dikarya</taxon>
        <taxon>Basidiomycota</taxon>
        <taxon>Agaricomycotina</taxon>
        <taxon>Tremellomycetes</taxon>
        <taxon>Tremellales</taxon>
        <taxon>Cryptococcaceae</taxon>
        <taxon>Kwoniella</taxon>
    </lineage>
</organism>
<dbReference type="EMBL" id="KI894009">
    <property type="protein sequence ID" value="OCF50842.1"/>
    <property type="molecule type" value="Genomic_DNA"/>
</dbReference>
<feature type="domain" description="Methyltransferase" evidence="1">
    <location>
        <begin position="39"/>
        <end position="123"/>
    </location>
</feature>
<dbReference type="SUPFAM" id="SSF53335">
    <property type="entry name" value="S-adenosyl-L-methionine-dependent methyltransferases"/>
    <property type="match status" value="1"/>
</dbReference>
<evidence type="ECO:0000259" key="1">
    <source>
        <dbReference type="Pfam" id="PF13649"/>
    </source>
</evidence>
<dbReference type="EMBL" id="CP144521">
    <property type="protein sequence ID" value="WWC68618.1"/>
    <property type="molecule type" value="Genomic_DNA"/>
</dbReference>
<dbReference type="Proteomes" id="UP000094020">
    <property type="component" value="Chromosome 3"/>
</dbReference>
<reference evidence="3" key="2">
    <citation type="submission" date="2013-07" db="EMBL/GenBank/DDBJ databases">
        <authorList>
            <consortium name="The Broad Institute Genome Sequencing Platform"/>
            <person name="Cuomo C."/>
            <person name="Litvintseva A."/>
            <person name="Chen Y."/>
            <person name="Heitman J."/>
            <person name="Sun S."/>
            <person name="Springer D."/>
            <person name="Dromer F."/>
            <person name="Young S.K."/>
            <person name="Zeng Q."/>
            <person name="Gargeya S."/>
            <person name="Fitzgerald M."/>
            <person name="Abouelleil A."/>
            <person name="Alvarado L."/>
            <person name="Berlin A.M."/>
            <person name="Chapman S.B."/>
            <person name="Dewar J."/>
            <person name="Goldberg J."/>
            <person name="Griggs A."/>
            <person name="Gujja S."/>
            <person name="Hansen M."/>
            <person name="Howarth C."/>
            <person name="Imamovic A."/>
            <person name="Larimer J."/>
            <person name="McCowan C."/>
            <person name="Murphy C."/>
            <person name="Pearson M."/>
            <person name="Priest M."/>
            <person name="Roberts A."/>
            <person name="Saif S."/>
            <person name="Shea T."/>
            <person name="Sykes S."/>
            <person name="Wortman J."/>
            <person name="Nusbaum C."/>
            <person name="Birren B."/>
        </authorList>
    </citation>
    <scope>NUCLEOTIDE SEQUENCE</scope>
    <source>
        <strain evidence="3">CBS 10737</strain>
    </source>
</reference>
<sequence length="269" mass="29710">MKHHSKTTPCAPCNFHLLNIAELPPDLKLTQTLVFDFAGTWAIEVANTHSFSDVLGVDINWGMMTHNTRSRYGNLDFAAVDVEEPLPWPRGSFDVIHVKGLLLEISHYTRLIEKLAMVLRPGGLLAIVEIDPNHVSADGHQLPKCLRQWDACVRSALGGRGVDIDFPSRIGSVIANAGVFASNPYSQYLGVPASSHISRGDVNSAARSGQIHHQLLIANLRKTFSALVEYGYNRPDLEDMFSSCLAELTNPNATYVHRLYAVYATKAYQ</sequence>
<dbReference type="KEGG" id="kpin:30171268"/>